<evidence type="ECO:0000256" key="4">
    <source>
        <dbReference type="ARBA" id="ARBA00023155"/>
    </source>
</evidence>
<evidence type="ECO:0000256" key="3">
    <source>
        <dbReference type="ARBA" id="ARBA00023125"/>
    </source>
</evidence>
<feature type="region of interest" description="Disordered" evidence="7">
    <location>
        <begin position="194"/>
        <end position="374"/>
    </location>
</feature>
<reference evidence="9 10" key="1">
    <citation type="submission" date="2019-01" db="EMBL/GenBank/DDBJ databases">
        <title>A draft genome assembly of the solar-powered sea slug Elysia chlorotica.</title>
        <authorList>
            <person name="Cai H."/>
            <person name="Li Q."/>
            <person name="Fang X."/>
            <person name="Li J."/>
            <person name="Curtis N.E."/>
            <person name="Altenburger A."/>
            <person name="Shibata T."/>
            <person name="Feng M."/>
            <person name="Maeda T."/>
            <person name="Schwartz J.A."/>
            <person name="Shigenobu S."/>
            <person name="Lundholm N."/>
            <person name="Nishiyama T."/>
            <person name="Yang H."/>
            <person name="Hasebe M."/>
            <person name="Li S."/>
            <person name="Pierce S.K."/>
            <person name="Wang J."/>
        </authorList>
    </citation>
    <scope>NUCLEOTIDE SEQUENCE [LARGE SCALE GENOMIC DNA]</scope>
    <source>
        <strain evidence="9">EC2010</strain>
        <tissue evidence="9">Whole organism of an adult</tissue>
    </source>
</reference>
<dbReference type="SUPFAM" id="SSF46689">
    <property type="entry name" value="Homeodomain-like"/>
    <property type="match status" value="1"/>
</dbReference>
<dbReference type="PANTHER" id="PTHR11211:SF40">
    <property type="entry name" value="MIRROR, ISOFORM C"/>
    <property type="match status" value="1"/>
</dbReference>
<feature type="compositionally biased region" description="Polar residues" evidence="7">
    <location>
        <begin position="593"/>
        <end position="606"/>
    </location>
</feature>
<keyword evidence="5 6" id="KW-0539">Nucleus</keyword>
<gene>
    <name evidence="9" type="ORF">EGW08_005580</name>
</gene>
<feature type="DNA-binding region" description="Homeobox" evidence="6">
    <location>
        <begin position="133"/>
        <end position="195"/>
    </location>
</feature>
<dbReference type="Gene3D" id="1.10.10.60">
    <property type="entry name" value="Homeodomain-like"/>
    <property type="match status" value="1"/>
</dbReference>
<feature type="non-terminal residue" evidence="9">
    <location>
        <position position="618"/>
    </location>
</feature>
<feature type="non-terminal residue" evidence="9">
    <location>
        <position position="1"/>
    </location>
</feature>
<evidence type="ECO:0000256" key="7">
    <source>
        <dbReference type="SAM" id="MobiDB-lite"/>
    </source>
</evidence>
<feature type="compositionally biased region" description="Pro residues" evidence="7">
    <location>
        <begin position="559"/>
        <end position="569"/>
    </location>
</feature>
<dbReference type="GO" id="GO:0030182">
    <property type="term" value="P:neuron differentiation"/>
    <property type="evidence" value="ECO:0007669"/>
    <property type="project" value="TreeGrafter"/>
</dbReference>
<protein>
    <recommendedName>
        <fullName evidence="8">Homeobox domain-containing protein</fullName>
    </recommendedName>
</protein>
<evidence type="ECO:0000256" key="6">
    <source>
        <dbReference type="PROSITE-ProRule" id="PRU00108"/>
    </source>
</evidence>
<feature type="compositionally biased region" description="Low complexity" evidence="7">
    <location>
        <begin position="508"/>
        <end position="525"/>
    </location>
</feature>
<comment type="subcellular location">
    <subcellularLocation>
        <location evidence="1 6">Nucleus</location>
    </subcellularLocation>
</comment>
<dbReference type="GO" id="GO:0005634">
    <property type="term" value="C:nucleus"/>
    <property type="evidence" value="ECO:0007669"/>
    <property type="project" value="UniProtKB-SubCell"/>
</dbReference>
<keyword evidence="3 6" id="KW-0238">DNA-binding</keyword>
<dbReference type="STRING" id="188477.A0A433TYJ0"/>
<sequence>QLLPPSSSSSSSPGMSSPCCENGRTLVNPHTGQSVCSCQYPPSLLTYSRSANKVMGLPEPVYPTPPYSGPQGYVPLASDPSAFYPPLNSPYDLKDPGESWRGIGQGPACYPYDPTSMPAYPYPSTYGGMDINSAARRKNATRENTNTLKAWLYEHRKNPYPTKGEKIMLAIITKMTLTQVSTWFANARRRLKKENKMTWSPRNKPGGDNGGDDEDDDDDDDSKDKGGSHDSDDEECKGDKSPKEEKKSCDRETTPPSFLSLPPGFGDNGERQMAPSVSSSSPSSNGHIMTSLTSSNDMARMSGYMTSPNGNTHPNSSTFGGNVPYPSGSIPGTSRLNHHTSEHIGGSSSASSNLPSTSSSFLNRPDSMCSNSNDSGLSDINCGYGGQGDPAKHHLQPGMMDGRPKIWSLAHVATSEAGGYMGNGHHPLMNGNTGGGDIGGNINNNPHCHINNNNNMNKPGMIGSGYGLPPPPPMLPPGTGSETDSRGGFSQRPIADQSQGQDMQHHGPSSCPSPSAAYPPSSSTSMENQWPRLYSNTSSSGPPGPPPPGMMGGAYNKQAPPPPLPPPPQSSMYSHHLNPAMSHMGGPPGTMVGMQTGQIPSESSSPGALYGQQALAGG</sequence>
<dbReference type="Pfam" id="PF05920">
    <property type="entry name" value="Homeobox_KN"/>
    <property type="match status" value="1"/>
</dbReference>
<dbReference type="GO" id="GO:0048468">
    <property type="term" value="P:cell development"/>
    <property type="evidence" value="ECO:0007669"/>
    <property type="project" value="TreeGrafter"/>
</dbReference>
<dbReference type="InterPro" id="IPR001356">
    <property type="entry name" value="HD"/>
</dbReference>
<dbReference type="SMART" id="SM00389">
    <property type="entry name" value="HOX"/>
    <property type="match status" value="1"/>
</dbReference>
<name>A0A433TYJ0_ELYCH</name>
<organism evidence="9 10">
    <name type="scientific">Elysia chlorotica</name>
    <name type="common">Eastern emerald elysia</name>
    <name type="synonym">Sea slug</name>
    <dbReference type="NCBI Taxonomy" id="188477"/>
    <lineage>
        <taxon>Eukaryota</taxon>
        <taxon>Metazoa</taxon>
        <taxon>Spiralia</taxon>
        <taxon>Lophotrochozoa</taxon>
        <taxon>Mollusca</taxon>
        <taxon>Gastropoda</taxon>
        <taxon>Heterobranchia</taxon>
        <taxon>Euthyneura</taxon>
        <taxon>Panpulmonata</taxon>
        <taxon>Sacoglossa</taxon>
        <taxon>Placobranchoidea</taxon>
        <taxon>Plakobranchidae</taxon>
        <taxon>Elysia</taxon>
    </lineage>
</organism>
<evidence type="ECO:0000256" key="1">
    <source>
        <dbReference type="ARBA" id="ARBA00004123"/>
    </source>
</evidence>
<feature type="compositionally biased region" description="Low complexity" evidence="7">
    <location>
        <begin position="347"/>
        <end position="360"/>
    </location>
</feature>
<dbReference type="CDD" id="cd00086">
    <property type="entry name" value="homeodomain"/>
    <property type="match status" value="1"/>
</dbReference>
<dbReference type="AlphaFoldDB" id="A0A433TYJ0"/>
<comment type="similarity">
    <text evidence="2">Belongs to the TALE/IRO homeobox family.</text>
</comment>
<feature type="region of interest" description="Disordered" evidence="7">
    <location>
        <begin position="461"/>
        <end position="618"/>
    </location>
</feature>
<dbReference type="GO" id="GO:0000978">
    <property type="term" value="F:RNA polymerase II cis-regulatory region sequence-specific DNA binding"/>
    <property type="evidence" value="ECO:0007669"/>
    <property type="project" value="TreeGrafter"/>
</dbReference>
<evidence type="ECO:0000259" key="8">
    <source>
        <dbReference type="PROSITE" id="PS50071"/>
    </source>
</evidence>
<dbReference type="PROSITE" id="PS50071">
    <property type="entry name" value="HOMEOBOX_2"/>
    <property type="match status" value="1"/>
</dbReference>
<comment type="caution">
    <text evidence="9">The sequence shown here is derived from an EMBL/GenBank/DDBJ whole genome shotgun (WGS) entry which is preliminary data.</text>
</comment>
<feature type="compositionally biased region" description="Low complexity" evidence="7">
    <location>
        <begin position="607"/>
        <end position="618"/>
    </location>
</feature>
<dbReference type="Proteomes" id="UP000271974">
    <property type="component" value="Unassembled WGS sequence"/>
</dbReference>
<evidence type="ECO:0000256" key="2">
    <source>
        <dbReference type="ARBA" id="ARBA00008446"/>
    </source>
</evidence>
<keyword evidence="10" id="KW-1185">Reference proteome</keyword>
<feature type="compositionally biased region" description="Low complexity" evidence="7">
    <location>
        <begin position="275"/>
        <end position="284"/>
    </location>
</feature>
<dbReference type="GO" id="GO:0000981">
    <property type="term" value="F:DNA-binding transcription factor activity, RNA polymerase II-specific"/>
    <property type="evidence" value="ECO:0007669"/>
    <property type="project" value="InterPro"/>
</dbReference>
<dbReference type="PANTHER" id="PTHR11211">
    <property type="entry name" value="IROQUOIS-CLASS HOMEODOMAIN PROTEIN IRX"/>
    <property type="match status" value="1"/>
</dbReference>
<dbReference type="PROSITE" id="PS00027">
    <property type="entry name" value="HOMEOBOX_1"/>
    <property type="match status" value="1"/>
</dbReference>
<dbReference type="EMBL" id="RQTK01000132">
    <property type="protein sequence ID" value="RUS86631.1"/>
    <property type="molecule type" value="Genomic_DNA"/>
</dbReference>
<evidence type="ECO:0000313" key="10">
    <source>
        <dbReference type="Proteomes" id="UP000271974"/>
    </source>
</evidence>
<evidence type="ECO:0000256" key="5">
    <source>
        <dbReference type="ARBA" id="ARBA00023242"/>
    </source>
</evidence>
<dbReference type="OrthoDB" id="5399138at2759"/>
<evidence type="ECO:0000313" key="9">
    <source>
        <dbReference type="EMBL" id="RUS86631.1"/>
    </source>
</evidence>
<accession>A0A433TYJ0</accession>
<dbReference type="InterPro" id="IPR009057">
    <property type="entry name" value="Homeodomain-like_sf"/>
</dbReference>
<dbReference type="InterPro" id="IPR017970">
    <property type="entry name" value="Homeobox_CS"/>
</dbReference>
<feature type="domain" description="Homeobox" evidence="8">
    <location>
        <begin position="131"/>
        <end position="194"/>
    </location>
</feature>
<feature type="compositionally biased region" description="Polar residues" evidence="7">
    <location>
        <begin position="304"/>
        <end position="320"/>
    </location>
</feature>
<feature type="compositionally biased region" description="Basic and acidic residues" evidence="7">
    <location>
        <begin position="237"/>
        <end position="253"/>
    </location>
</feature>
<feature type="compositionally biased region" description="Acidic residues" evidence="7">
    <location>
        <begin position="210"/>
        <end position="221"/>
    </location>
</feature>
<keyword evidence="4 6" id="KW-0371">Homeobox</keyword>
<feature type="compositionally biased region" description="Polar residues" evidence="7">
    <location>
        <begin position="285"/>
        <end position="297"/>
    </location>
</feature>
<proteinExistence type="inferred from homology"/>
<dbReference type="FunFam" id="1.10.10.60:FF:000003">
    <property type="entry name" value="Iroquois-class homeobox protein IRX"/>
    <property type="match status" value="1"/>
</dbReference>
<dbReference type="InterPro" id="IPR008422">
    <property type="entry name" value="KN_HD"/>
</dbReference>